<feature type="region of interest" description="Disordered" evidence="2">
    <location>
        <begin position="148"/>
        <end position="167"/>
    </location>
</feature>
<evidence type="ECO:0000313" key="4">
    <source>
        <dbReference type="EMBL" id="KAB0795726.1"/>
    </source>
</evidence>
<keyword evidence="1" id="KW-0175">Coiled coil</keyword>
<reference evidence="3" key="1">
    <citation type="journal article" date="2016" name="Sci. Rep.">
        <title>Molecular characterization of firefly nuptial gifts: a multi-omics approach sheds light on postcopulatory sexual selection.</title>
        <authorList>
            <person name="Al-Wathiqui N."/>
            <person name="Fallon T.R."/>
            <person name="South A."/>
            <person name="Weng J.K."/>
            <person name="Lewis S.M."/>
        </authorList>
    </citation>
    <scope>NUCLEOTIDE SEQUENCE</scope>
</reference>
<feature type="region of interest" description="Disordered" evidence="2">
    <location>
        <begin position="1"/>
        <end position="25"/>
    </location>
</feature>
<organism evidence="3">
    <name type="scientific">Photinus pyralis</name>
    <name type="common">Common eastern firefly</name>
    <name type="synonym">Lampyris pyralis</name>
    <dbReference type="NCBI Taxonomy" id="7054"/>
    <lineage>
        <taxon>Eukaryota</taxon>
        <taxon>Metazoa</taxon>
        <taxon>Ecdysozoa</taxon>
        <taxon>Arthropoda</taxon>
        <taxon>Hexapoda</taxon>
        <taxon>Insecta</taxon>
        <taxon>Pterygota</taxon>
        <taxon>Neoptera</taxon>
        <taxon>Endopterygota</taxon>
        <taxon>Coleoptera</taxon>
        <taxon>Polyphaga</taxon>
        <taxon>Elateriformia</taxon>
        <taxon>Elateroidea</taxon>
        <taxon>Lampyridae</taxon>
        <taxon>Lampyrinae</taxon>
        <taxon>Photinus</taxon>
    </lineage>
</organism>
<evidence type="ECO:0000256" key="1">
    <source>
        <dbReference type="SAM" id="Coils"/>
    </source>
</evidence>
<sequence>MKMETQTRSTPQESNSTTSSTFSLDRTSLSGHCTSFTLDVEYQSKTQQTVECSKVVNDIQVQCALLMDGNTTTVEGDELIGRLTKQKIAPSRVIKALRWYLLKYGRGIFINRGMQAGLHLDVKNTPSPNELLDNVYSSLPEPYIANTKPSQSLGSINKNESQEIPRRRSTSLATVTSVYSVVPKDVDRIKKSKQRFKSCIPLAIKTTSKKSKALVKSTPLSHLPVRRGFETKVPIYSNTLEGVCKTVDFSSQIDLKPKYLITQSTETHEHVQQFSQTDVPNLENNFIEKIHGVFNKGSTVWIAIKQSPLSSFSIKSSCSFSHHVDEKSRQVGHVEFASSMETVVCKYKKSDSEKVKPESKIEVNPWNLSPSLMDRVRCYTSLSNVPTDDQRRMLGRCQAQSRSRLVYYGMDQKKSLRLPHSVGKSSKERNSRTKRMAQSDPSLFGIVRKERTTGSGKALVRKTSKRTTLALAHKAVSGTDIDLSSYVQEQPRAKQKVQVLYQSDASTLTVRKKGSKAQMQKWEKSIVQTEKTLHNLRQKITHLNELLKRGGKEEMLGIHYFNSAKRCVRKSTCPNVTRSMMCQTTRHASSRNYQRRAAAEERVECHNRQRCQCMKDPPENFPHVPSVPLHLLVPHSVI</sequence>
<dbReference type="EMBL" id="GEZM01042393">
    <property type="protein sequence ID" value="JAV79890.1"/>
    <property type="molecule type" value="Transcribed_RNA"/>
</dbReference>
<dbReference type="InParanoid" id="A0A1Y1M5K9"/>
<protein>
    <submittedName>
        <fullName evidence="3">Uncharacterized protein</fullName>
    </submittedName>
</protein>
<keyword evidence="5" id="KW-1185">Reference proteome</keyword>
<dbReference type="AlphaFoldDB" id="A0A1Y1M5K9"/>
<gene>
    <name evidence="4" type="ORF">PPYR_09787</name>
</gene>
<accession>A0A1Y1M5K9</accession>
<feature type="compositionally biased region" description="Polar residues" evidence="2">
    <location>
        <begin position="148"/>
        <end position="159"/>
    </location>
</feature>
<evidence type="ECO:0000313" key="3">
    <source>
        <dbReference type="EMBL" id="JAV79890.1"/>
    </source>
</evidence>
<reference evidence="4 5" key="2">
    <citation type="journal article" date="2018" name="Elife">
        <title>Firefly genomes illuminate parallel origins of bioluminescence in beetles.</title>
        <authorList>
            <person name="Fallon T.R."/>
            <person name="Lower S.E."/>
            <person name="Chang C.H."/>
            <person name="Bessho-Uehara M."/>
            <person name="Martin G.J."/>
            <person name="Bewick A.J."/>
            <person name="Behringer M."/>
            <person name="Debat H.J."/>
            <person name="Wong I."/>
            <person name="Day J.C."/>
            <person name="Suvorov A."/>
            <person name="Silva C.J."/>
            <person name="Stanger-Hall K.F."/>
            <person name="Hall D.W."/>
            <person name="Schmitz R.J."/>
            <person name="Nelson D.R."/>
            <person name="Lewis S.M."/>
            <person name="Shigenobu S."/>
            <person name="Bybee S.M."/>
            <person name="Larracuente A.M."/>
            <person name="Oba Y."/>
            <person name="Weng J.K."/>
        </authorList>
    </citation>
    <scope>NUCLEOTIDE SEQUENCE [LARGE SCALE GENOMIC DNA]</scope>
    <source>
        <strain evidence="4">1611_PpyrPB1</strain>
        <tissue evidence="4">Whole body</tissue>
    </source>
</reference>
<dbReference type="EMBL" id="VVIM01000007">
    <property type="protein sequence ID" value="KAB0795726.1"/>
    <property type="molecule type" value="Genomic_DNA"/>
</dbReference>
<dbReference type="Proteomes" id="UP000327044">
    <property type="component" value="Unassembled WGS sequence"/>
</dbReference>
<reference evidence="4" key="3">
    <citation type="submission" date="2019-08" db="EMBL/GenBank/DDBJ databases">
        <authorList>
            <consortium name="Photinus pyralis genome working group"/>
            <person name="Fallon T.R."/>
            <person name="Sander Lower S.E."/>
            <person name="Weng J.-K."/>
        </authorList>
    </citation>
    <scope>NUCLEOTIDE SEQUENCE</scope>
    <source>
        <strain evidence="4">1611_PpyrPB1</strain>
        <tissue evidence="4">Whole body</tissue>
    </source>
</reference>
<evidence type="ECO:0000256" key="2">
    <source>
        <dbReference type="SAM" id="MobiDB-lite"/>
    </source>
</evidence>
<evidence type="ECO:0000313" key="5">
    <source>
        <dbReference type="Proteomes" id="UP000327044"/>
    </source>
</evidence>
<proteinExistence type="predicted"/>
<feature type="coiled-coil region" evidence="1">
    <location>
        <begin position="519"/>
        <end position="546"/>
    </location>
</feature>
<name>A0A1Y1M5K9_PHOPY</name>